<proteinExistence type="predicted"/>
<dbReference type="RefSeq" id="WP_376848852.1">
    <property type="nucleotide sequence ID" value="NZ_JBHSMF010000003.1"/>
</dbReference>
<accession>A0ABW0NA76</accession>
<dbReference type="EMBL" id="JBHSMF010000003">
    <property type="protein sequence ID" value="MFC5496819.1"/>
    <property type="molecule type" value="Genomic_DNA"/>
</dbReference>
<protein>
    <submittedName>
        <fullName evidence="1">Uncharacterized protein</fullName>
    </submittedName>
</protein>
<evidence type="ECO:0000313" key="1">
    <source>
        <dbReference type="EMBL" id="MFC5496819.1"/>
    </source>
</evidence>
<comment type="caution">
    <text evidence="1">The sequence shown here is derived from an EMBL/GenBank/DDBJ whole genome shotgun (WGS) entry which is preliminary data.</text>
</comment>
<dbReference type="Proteomes" id="UP001596037">
    <property type="component" value="Unassembled WGS sequence"/>
</dbReference>
<sequence>MLFFNEWRVAARAASAAERAVTHAYMLYLGGHGEPPTAQLIDAAKRKRALADDLFSVALERWREGGRGPLRD</sequence>
<gene>
    <name evidence="1" type="ORF">ACFPOE_04670</name>
</gene>
<evidence type="ECO:0000313" key="2">
    <source>
        <dbReference type="Proteomes" id="UP001596037"/>
    </source>
</evidence>
<organism evidence="1 2">
    <name type="scientific">Caenimonas terrae</name>
    <dbReference type="NCBI Taxonomy" id="696074"/>
    <lineage>
        <taxon>Bacteria</taxon>
        <taxon>Pseudomonadati</taxon>
        <taxon>Pseudomonadota</taxon>
        <taxon>Betaproteobacteria</taxon>
        <taxon>Burkholderiales</taxon>
        <taxon>Comamonadaceae</taxon>
        <taxon>Caenimonas</taxon>
    </lineage>
</organism>
<keyword evidence="2" id="KW-1185">Reference proteome</keyword>
<reference evidence="2" key="1">
    <citation type="journal article" date="2019" name="Int. J. Syst. Evol. Microbiol.">
        <title>The Global Catalogue of Microorganisms (GCM) 10K type strain sequencing project: providing services to taxonomists for standard genome sequencing and annotation.</title>
        <authorList>
            <consortium name="The Broad Institute Genomics Platform"/>
            <consortium name="The Broad Institute Genome Sequencing Center for Infectious Disease"/>
            <person name="Wu L."/>
            <person name="Ma J."/>
        </authorList>
    </citation>
    <scope>NUCLEOTIDE SEQUENCE [LARGE SCALE GENOMIC DNA]</scope>
    <source>
        <strain evidence="2">CCUG 57401</strain>
    </source>
</reference>
<name>A0ABW0NA76_9BURK</name>